<dbReference type="InterPro" id="IPR050374">
    <property type="entry name" value="RRT5_SRSF_SR"/>
</dbReference>
<dbReference type="Proteomes" id="UP000193944">
    <property type="component" value="Unassembled WGS sequence"/>
</dbReference>
<keyword evidence="6" id="KW-1185">Reference proteome</keyword>
<gene>
    <name evidence="5" type="ORF">BCR32DRAFT_281356</name>
</gene>
<dbReference type="EMBL" id="MCFG01000173">
    <property type="protein sequence ID" value="ORX79511.1"/>
    <property type="molecule type" value="Genomic_DNA"/>
</dbReference>
<feature type="domain" description="RRM" evidence="4">
    <location>
        <begin position="307"/>
        <end position="383"/>
    </location>
</feature>
<dbReference type="PROSITE" id="PS50102">
    <property type="entry name" value="RRM"/>
    <property type="match status" value="4"/>
</dbReference>
<dbReference type="InterPro" id="IPR035979">
    <property type="entry name" value="RBD_domain_sf"/>
</dbReference>
<reference evidence="5 6" key="1">
    <citation type="submission" date="2016-08" db="EMBL/GenBank/DDBJ databases">
        <title>A Parts List for Fungal Cellulosomes Revealed by Comparative Genomics.</title>
        <authorList>
            <consortium name="DOE Joint Genome Institute"/>
            <person name="Haitjema C.H."/>
            <person name="Gilmore S.P."/>
            <person name="Henske J.K."/>
            <person name="Solomon K.V."/>
            <person name="De Groot R."/>
            <person name="Kuo A."/>
            <person name="Mondo S.J."/>
            <person name="Salamov A.A."/>
            <person name="Labutti K."/>
            <person name="Zhao Z."/>
            <person name="Chiniquy J."/>
            <person name="Barry K."/>
            <person name="Brewer H.M."/>
            <person name="Purvine S.O."/>
            <person name="Wright A.T."/>
            <person name="Boxma B."/>
            <person name="Van Alen T."/>
            <person name="Hackstein J.H."/>
            <person name="Baker S.E."/>
            <person name="Grigoriev I.V."/>
            <person name="O'Malley M.A."/>
        </authorList>
    </citation>
    <scope>NUCLEOTIDE SEQUENCE [LARGE SCALE GENOMIC DNA]</scope>
    <source>
        <strain evidence="5 6">S4</strain>
    </source>
</reference>
<evidence type="ECO:0000313" key="6">
    <source>
        <dbReference type="Proteomes" id="UP000193944"/>
    </source>
</evidence>
<dbReference type="GO" id="GO:0005737">
    <property type="term" value="C:cytoplasm"/>
    <property type="evidence" value="ECO:0007669"/>
    <property type="project" value="TreeGrafter"/>
</dbReference>
<evidence type="ECO:0000256" key="3">
    <source>
        <dbReference type="SAM" id="MobiDB-lite"/>
    </source>
</evidence>
<feature type="compositionally biased region" description="Gly residues" evidence="3">
    <location>
        <begin position="270"/>
        <end position="297"/>
    </location>
</feature>
<dbReference type="STRING" id="1754192.A0A1Y1X130"/>
<keyword evidence="1 2" id="KW-0694">RNA-binding</keyword>
<protein>
    <recommendedName>
        <fullName evidence="4">RRM domain-containing protein</fullName>
    </recommendedName>
</protein>
<evidence type="ECO:0000313" key="5">
    <source>
        <dbReference type="EMBL" id="ORX79511.1"/>
    </source>
</evidence>
<feature type="domain" description="RRM" evidence="4">
    <location>
        <begin position="8"/>
        <end position="84"/>
    </location>
</feature>
<dbReference type="SMART" id="SM00360">
    <property type="entry name" value="RRM"/>
    <property type="match status" value="4"/>
</dbReference>
<dbReference type="PANTHER" id="PTHR23003">
    <property type="entry name" value="RNA RECOGNITION MOTIF RRM DOMAIN CONTAINING PROTEIN"/>
    <property type="match status" value="1"/>
</dbReference>
<dbReference type="PANTHER" id="PTHR23003:SF3">
    <property type="entry name" value="FI21236P1-RELATED"/>
    <property type="match status" value="1"/>
</dbReference>
<dbReference type="FunFam" id="3.30.70.330:FF:000034">
    <property type="entry name" value="heterogeneous nuclear ribonucleoprotein M isoform X1"/>
    <property type="match status" value="1"/>
</dbReference>
<organism evidence="5 6">
    <name type="scientific">Anaeromyces robustus</name>
    <dbReference type="NCBI Taxonomy" id="1754192"/>
    <lineage>
        <taxon>Eukaryota</taxon>
        <taxon>Fungi</taxon>
        <taxon>Fungi incertae sedis</taxon>
        <taxon>Chytridiomycota</taxon>
        <taxon>Chytridiomycota incertae sedis</taxon>
        <taxon>Neocallimastigomycetes</taxon>
        <taxon>Neocallimastigales</taxon>
        <taxon>Neocallimastigaceae</taxon>
        <taxon>Anaeromyces</taxon>
    </lineage>
</organism>
<name>A0A1Y1X130_9FUNG</name>
<dbReference type="SUPFAM" id="SSF54928">
    <property type="entry name" value="RNA-binding domain, RBD"/>
    <property type="match status" value="3"/>
</dbReference>
<evidence type="ECO:0000256" key="1">
    <source>
        <dbReference type="ARBA" id="ARBA00022884"/>
    </source>
</evidence>
<feature type="domain" description="RRM" evidence="4">
    <location>
        <begin position="96"/>
        <end position="174"/>
    </location>
</feature>
<dbReference type="Gene3D" id="3.30.70.330">
    <property type="match status" value="4"/>
</dbReference>
<evidence type="ECO:0000259" key="4">
    <source>
        <dbReference type="PROSITE" id="PS50102"/>
    </source>
</evidence>
<dbReference type="OrthoDB" id="1049195at2759"/>
<dbReference type="AlphaFoldDB" id="A0A1Y1X130"/>
<reference evidence="5 6" key="2">
    <citation type="submission" date="2016-08" db="EMBL/GenBank/DDBJ databases">
        <title>Pervasive Adenine N6-methylation of Active Genes in Fungi.</title>
        <authorList>
            <consortium name="DOE Joint Genome Institute"/>
            <person name="Mondo S.J."/>
            <person name="Dannebaum R.O."/>
            <person name="Kuo R.C."/>
            <person name="Labutti K."/>
            <person name="Haridas S."/>
            <person name="Kuo A."/>
            <person name="Salamov A."/>
            <person name="Ahrendt S.R."/>
            <person name="Lipzen A."/>
            <person name="Sullivan W."/>
            <person name="Andreopoulos W.B."/>
            <person name="Clum A."/>
            <person name="Lindquist E."/>
            <person name="Daum C."/>
            <person name="Ramamoorthy G.K."/>
            <person name="Gryganskyi A."/>
            <person name="Culley D."/>
            <person name="Magnuson J.K."/>
            <person name="James T.Y."/>
            <person name="O'Malley M.A."/>
            <person name="Stajich J.E."/>
            <person name="Spatafora J.W."/>
            <person name="Visel A."/>
            <person name="Grigoriev I.V."/>
        </authorList>
    </citation>
    <scope>NUCLEOTIDE SEQUENCE [LARGE SCALE GENOMIC DNA]</scope>
    <source>
        <strain evidence="5 6">S4</strain>
    </source>
</reference>
<feature type="domain" description="RRM" evidence="4">
    <location>
        <begin position="180"/>
        <end position="257"/>
    </location>
</feature>
<feature type="region of interest" description="Disordered" evidence="3">
    <location>
        <begin position="268"/>
        <end position="300"/>
    </location>
</feature>
<dbReference type="InterPro" id="IPR000504">
    <property type="entry name" value="RRM_dom"/>
</dbReference>
<dbReference type="GO" id="GO:0003729">
    <property type="term" value="F:mRNA binding"/>
    <property type="evidence" value="ECO:0007669"/>
    <property type="project" value="TreeGrafter"/>
</dbReference>
<dbReference type="GO" id="GO:0005634">
    <property type="term" value="C:nucleus"/>
    <property type="evidence" value="ECO:0007669"/>
    <property type="project" value="TreeGrafter"/>
</dbReference>
<sequence>MSAENKKFQIVVKNLPYHTSWQKLKDFFNQMENCSVEHADVVKRGNSTVGIVTFSSEDVVKEAILTYDNYNWEGKEIKVYKAGEEEDEEPVQVNSTSLYVGNLPFTYGWQELKDLFRSTKGEVVHADVFKDYQGRSKGYGIVQMKSVEDAVRAIEDLNGFEIEGRKLEVREDRNSSKEGCQLHVGNLLFEERWQSLKEHFSKAGNVVHADIVLDSNGRSKGFGTVLMSTPEEANKAIEMFNETDFNGRTIQVKLDKFAGDSRSNNYNYRGGRGGYSSRGGYNSGRGKSFRGGRGGFANSGNRSQQGYDIVVGNIPFTTRWKELKDLVEKLELNPSFADVPLEGSRAKGIGIVSFKTEEEAQNAINKLNDYEYQGRKLFARMKN</sequence>
<proteinExistence type="predicted"/>
<accession>A0A1Y1X130</accession>
<comment type="caution">
    <text evidence="5">The sequence shown here is derived from an EMBL/GenBank/DDBJ whole genome shotgun (WGS) entry which is preliminary data.</text>
</comment>
<dbReference type="InterPro" id="IPR012677">
    <property type="entry name" value="Nucleotide-bd_a/b_plait_sf"/>
</dbReference>
<evidence type="ECO:0000256" key="2">
    <source>
        <dbReference type="PROSITE-ProRule" id="PRU00176"/>
    </source>
</evidence>
<dbReference type="Pfam" id="PF00076">
    <property type="entry name" value="RRM_1"/>
    <property type="match status" value="4"/>
</dbReference>